<proteinExistence type="predicted"/>
<keyword evidence="1 3" id="KW-0812">Transmembrane</keyword>
<evidence type="ECO:0000259" key="2">
    <source>
        <dbReference type="Pfam" id="PF04773"/>
    </source>
</evidence>
<dbReference type="PANTHER" id="PTHR30273:SF2">
    <property type="entry name" value="PROTEIN FECR"/>
    <property type="match status" value="1"/>
</dbReference>
<dbReference type="Pfam" id="PF04773">
    <property type="entry name" value="FecR"/>
    <property type="match status" value="1"/>
</dbReference>
<evidence type="ECO:0000313" key="4">
    <source>
        <dbReference type="Proteomes" id="UP001549110"/>
    </source>
</evidence>
<dbReference type="InterPro" id="IPR006860">
    <property type="entry name" value="FecR"/>
</dbReference>
<reference evidence="3 4" key="1">
    <citation type="submission" date="2024-06" db="EMBL/GenBank/DDBJ databases">
        <title>Genomic Encyclopedia of Type Strains, Phase IV (KMG-IV): sequencing the most valuable type-strain genomes for metagenomic binning, comparative biology and taxonomic classification.</title>
        <authorList>
            <person name="Goeker M."/>
        </authorList>
    </citation>
    <scope>NUCLEOTIDE SEQUENCE [LARGE SCALE GENOMIC DNA]</scope>
    <source>
        <strain evidence="3 4">DSM 17809</strain>
    </source>
</reference>
<comment type="caution">
    <text evidence="3">The sequence shown here is derived from an EMBL/GenBank/DDBJ whole genome shotgun (WGS) entry which is preliminary data.</text>
</comment>
<dbReference type="PANTHER" id="PTHR30273">
    <property type="entry name" value="PERIPLASMIC SIGNAL SENSOR AND SIGMA FACTOR ACTIVATOR FECR-RELATED"/>
    <property type="match status" value="1"/>
</dbReference>
<accession>A0ABV2EPR7</accession>
<evidence type="ECO:0000256" key="1">
    <source>
        <dbReference type="SAM" id="Phobius"/>
    </source>
</evidence>
<sequence>MREVLTLDRLAAMSPDEAAALLVYRRSDGAADIDAGVLAAWLALDSSHAAAWEDAQAAWSDFDGVVDDEVMAALRADARSARPEKPKWALQAAATAAVIMLAVVAAVGVTQWLPSDRQVAPAIAVRQPEQTFANIEDAPQTFQLADGTQMTLAGRSSASVAMSSARREIRLSRGRAFFAVAHDAQRPFVVLAGEQAIVALGTRFDVQLRPGEVQVVLEEGRVSVSSAGSGVTPIVLNPGQQLIASEGKTPVVAAANLAVEGAWRERYVVFNNVTLANAAAELNRQGAGRLVVRDPAVASIRISGRFKATDLPRFGRSISELHAVRLVQIGPQEWEIVARR</sequence>
<name>A0ABV2EPR7_9CAUL</name>
<dbReference type="RefSeq" id="WP_354298435.1">
    <property type="nucleotide sequence ID" value="NZ_JBEPLU010000004.1"/>
</dbReference>
<keyword evidence="1" id="KW-1133">Transmembrane helix</keyword>
<dbReference type="PIRSF" id="PIRSF018266">
    <property type="entry name" value="FecR"/>
    <property type="match status" value="1"/>
</dbReference>
<dbReference type="Proteomes" id="UP001549110">
    <property type="component" value="Unassembled WGS sequence"/>
</dbReference>
<evidence type="ECO:0000313" key="3">
    <source>
        <dbReference type="EMBL" id="MET3528561.1"/>
    </source>
</evidence>
<protein>
    <submittedName>
        <fullName evidence="3">Transmembrane sensor</fullName>
    </submittedName>
</protein>
<organism evidence="3 4">
    <name type="scientific">Phenylobacterium koreense</name>
    <dbReference type="NCBI Taxonomy" id="266125"/>
    <lineage>
        <taxon>Bacteria</taxon>
        <taxon>Pseudomonadati</taxon>
        <taxon>Pseudomonadota</taxon>
        <taxon>Alphaproteobacteria</taxon>
        <taxon>Caulobacterales</taxon>
        <taxon>Caulobacteraceae</taxon>
        <taxon>Phenylobacterium</taxon>
    </lineage>
</organism>
<dbReference type="Gene3D" id="2.60.120.1440">
    <property type="match status" value="1"/>
</dbReference>
<feature type="domain" description="FecR protein" evidence="2">
    <location>
        <begin position="140"/>
        <end position="222"/>
    </location>
</feature>
<keyword evidence="4" id="KW-1185">Reference proteome</keyword>
<keyword evidence="1" id="KW-0472">Membrane</keyword>
<dbReference type="InterPro" id="IPR012373">
    <property type="entry name" value="Ferrdict_sens_TM"/>
</dbReference>
<feature type="transmembrane region" description="Helical" evidence="1">
    <location>
        <begin position="88"/>
        <end position="113"/>
    </location>
</feature>
<gene>
    <name evidence="3" type="ORF">ABID41_003703</name>
</gene>
<dbReference type="EMBL" id="JBEPLU010000004">
    <property type="protein sequence ID" value="MET3528561.1"/>
    <property type="molecule type" value="Genomic_DNA"/>
</dbReference>